<dbReference type="Pfam" id="PF03079">
    <property type="entry name" value="ARD"/>
    <property type="match status" value="1"/>
</dbReference>
<dbReference type="GO" id="GO:0010308">
    <property type="term" value="F:acireductone dioxygenase (Ni2+-requiring) activity"/>
    <property type="evidence" value="ECO:0007669"/>
    <property type="project" value="UniProtKB-UniRule"/>
</dbReference>
<feature type="binding site" evidence="11">
    <location>
        <position position="87"/>
    </location>
    <ligand>
        <name>Fe(2+)</name>
        <dbReference type="ChEBI" id="CHEBI:29033"/>
        <note>for iron-dependent acireductone dioxygenase activity</note>
    </ligand>
</feature>
<evidence type="ECO:0000256" key="6">
    <source>
        <dbReference type="ARBA" id="ARBA00022964"/>
    </source>
</evidence>
<evidence type="ECO:0000256" key="3">
    <source>
        <dbReference type="ARBA" id="ARBA00022596"/>
    </source>
</evidence>
<evidence type="ECO:0000256" key="10">
    <source>
        <dbReference type="ARBA" id="ARBA00023242"/>
    </source>
</evidence>
<dbReference type="CDD" id="cd02232">
    <property type="entry name" value="cupin_ARD"/>
    <property type="match status" value="1"/>
</dbReference>
<comment type="cofactor">
    <cofactor evidence="11">
        <name>Fe(2+)</name>
        <dbReference type="ChEBI" id="CHEBI:29033"/>
    </cofactor>
    <cofactor evidence="11">
        <name>Ni(2+)</name>
        <dbReference type="ChEBI" id="CHEBI:49786"/>
    </cofactor>
    <text evidence="11">Binds either 1 Fe or Ni cation per monomer. Iron-binding promotes an acireductone dioxygenase reaction producing 2-keto-4-methylthiobutyrate, while nickel-binding promotes an acireductone dioxygenase reaction producing 3-(methylsulfanyl)propanoate.</text>
</comment>
<comment type="similarity">
    <text evidence="11">Belongs to the acireductone dioxygenase (ARD) family.</text>
</comment>
<proteinExistence type="inferred from homology"/>
<evidence type="ECO:0000313" key="14">
    <source>
        <dbReference type="Proteomes" id="UP001149813"/>
    </source>
</evidence>
<dbReference type="EC" id="1.13.11.54" evidence="11"/>
<dbReference type="GO" id="GO:0005737">
    <property type="term" value="C:cytoplasm"/>
    <property type="evidence" value="ECO:0007669"/>
    <property type="project" value="UniProtKB-SubCell"/>
</dbReference>
<gene>
    <name evidence="11 13" type="primary">ADI1</name>
    <name evidence="13" type="ORF">LPJ53_004633</name>
</gene>
<keyword evidence="14" id="KW-1185">Reference proteome</keyword>
<dbReference type="InterPro" id="IPR004313">
    <property type="entry name" value="ARD"/>
</dbReference>
<dbReference type="PANTHER" id="PTHR23418:SF0">
    <property type="entry name" value="ACIREDUCTONE DIOXYGENASE"/>
    <property type="match status" value="1"/>
</dbReference>
<comment type="catalytic activity">
    <reaction evidence="1 11">
        <text>1,2-dihydroxy-5-(methylsulfanyl)pent-1-en-3-one + O2 = 4-methylsulfanyl-2-oxobutanoate + formate + 2 H(+)</text>
        <dbReference type="Rhea" id="RHEA:24504"/>
        <dbReference type="ChEBI" id="CHEBI:15378"/>
        <dbReference type="ChEBI" id="CHEBI:15379"/>
        <dbReference type="ChEBI" id="CHEBI:15740"/>
        <dbReference type="ChEBI" id="CHEBI:16723"/>
        <dbReference type="ChEBI" id="CHEBI:49252"/>
        <dbReference type="EC" id="1.13.11.54"/>
    </reaction>
</comment>
<evidence type="ECO:0000256" key="11">
    <source>
        <dbReference type="HAMAP-Rule" id="MF_03154"/>
    </source>
</evidence>
<keyword evidence="6 11" id="KW-0223">Dioxygenase</keyword>
<evidence type="ECO:0000256" key="4">
    <source>
        <dbReference type="ARBA" id="ARBA00022605"/>
    </source>
</evidence>
<dbReference type="PANTHER" id="PTHR23418">
    <property type="entry name" value="ACIREDUCTONE DIOXYGENASE"/>
    <property type="match status" value="1"/>
</dbReference>
<feature type="binding site" evidence="11">
    <location>
        <position position="130"/>
    </location>
    <ligand>
        <name>Ni(2+)</name>
        <dbReference type="ChEBI" id="CHEBI:49786"/>
        <note>for nickel-dependent acireductone dioxygenase activity</note>
    </ligand>
</feature>
<keyword evidence="2 11" id="KW-0963">Cytoplasm</keyword>
<keyword evidence="9 11" id="KW-0486">Methionine biosynthesis</keyword>
<keyword evidence="4 11" id="KW-0028">Amino-acid biosynthesis</keyword>
<dbReference type="GO" id="GO:0016151">
    <property type="term" value="F:nickel cation binding"/>
    <property type="evidence" value="ECO:0007669"/>
    <property type="project" value="UniProtKB-UniRule"/>
</dbReference>
<name>A0A9W8CNZ6_9FUNG</name>
<comment type="caution">
    <text evidence="13">The sequence shown here is derived from an EMBL/GenBank/DDBJ whole genome shotgun (WGS) entry which is preliminary data.</text>
</comment>
<reference evidence="13" key="1">
    <citation type="submission" date="2022-07" db="EMBL/GenBank/DDBJ databases">
        <title>Phylogenomic reconstructions and comparative analyses of Kickxellomycotina fungi.</title>
        <authorList>
            <person name="Reynolds N.K."/>
            <person name="Stajich J.E."/>
            <person name="Barry K."/>
            <person name="Grigoriev I.V."/>
            <person name="Crous P."/>
            <person name="Smith M.E."/>
        </authorList>
    </citation>
    <scope>NUCLEOTIDE SEQUENCE</scope>
    <source>
        <strain evidence="13">NBRC 32514</strain>
    </source>
</reference>
<dbReference type="InterPro" id="IPR027496">
    <property type="entry name" value="ARD_euk"/>
</dbReference>
<keyword evidence="8 11" id="KW-0408">Iron</keyword>
<feature type="binding site" evidence="11">
    <location>
        <position position="91"/>
    </location>
    <ligand>
        <name>Fe(2+)</name>
        <dbReference type="ChEBI" id="CHEBI:29033"/>
        <note>for iron-dependent acireductone dioxygenase activity</note>
    </ligand>
</feature>
<keyword evidence="5 11" id="KW-0479">Metal-binding</keyword>
<dbReference type="GO" id="GO:0005506">
    <property type="term" value="F:iron ion binding"/>
    <property type="evidence" value="ECO:0007669"/>
    <property type="project" value="UniProtKB-UniRule"/>
</dbReference>
<dbReference type="SUPFAM" id="SSF51182">
    <property type="entry name" value="RmlC-like cupins"/>
    <property type="match status" value="1"/>
</dbReference>
<organism evidence="13 14">
    <name type="scientific">Coemansia erecta</name>
    <dbReference type="NCBI Taxonomy" id="147472"/>
    <lineage>
        <taxon>Eukaryota</taxon>
        <taxon>Fungi</taxon>
        <taxon>Fungi incertae sedis</taxon>
        <taxon>Zoopagomycota</taxon>
        <taxon>Kickxellomycotina</taxon>
        <taxon>Kickxellomycetes</taxon>
        <taxon>Kickxellales</taxon>
        <taxon>Kickxellaceae</taxon>
        <taxon>Coemansia</taxon>
    </lineage>
</organism>
<dbReference type="GO" id="GO:0019509">
    <property type="term" value="P:L-methionine salvage from methylthioadenosine"/>
    <property type="evidence" value="ECO:0007669"/>
    <property type="project" value="UniProtKB-UniRule"/>
</dbReference>
<dbReference type="InterPro" id="IPR014710">
    <property type="entry name" value="RmlC-like_jellyroll"/>
</dbReference>
<comment type="function">
    <text evidence="11">Catalyzes 2 different reactions between oxygen and the acireductone 1,2-dihydroxy-3-keto-5-methylthiopentene (DHK-MTPene) depending upon the metal bound in the active site. Fe-containing acireductone dioxygenase (Fe-ARD) produces formate and 2-keto-4-methylthiobutyrate (KMTB), the alpha-ketoacid precursor of methionine in the methionine recycle pathway. Ni-containing acireductone dioxygenase (Ni-ARD) produces methylthiopropionate, carbon monoxide and formate, and does not lie on the methionine recycle pathway.</text>
</comment>
<protein>
    <recommendedName>
        <fullName evidence="11">Acireductone dioxygenase</fullName>
    </recommendedName>
    <alternativeName>
        <fullName evidence="11">Acireductone dioxygenase (Fe(2+)-requiring)</fullName>
        <shortName evidence="11">ARD'</shortName>
        <shortName evidence="11">Fe-ARD</shortName>
        <ecNumber evidence="11">1.13.11.54</ecNumber>
    </alternativeName>
    <alternativeName>
        <fullName evidence="11">Acireductone dioxygenase (Ni(2+)-requiring)</fullName>
        <shortName evidence="11">ARD</shortName>
        <shortName evidence="11">Ni-ARD</shortName>
        <ecNumber evidence="11">1.13.11.53</ecNumber>
    </alternativeName>
</protein>
<dbReference type="OrthoDB" id="1867259at2759"/>
<feature type="binding site" evidence="11">
    <location>
        <position position="87"/>
    </location>
    <ligand>
        <name>Ni(2+)</name>
        <dbReference type="ChEBI" id="CHEBI:49786"/>
        <note>for nickel-dependent acireductone dioxygenase activity</note>
    </ligand>
</feature>
<evidence type="ECO:0000256" key="5">
    <source>
        <dbReference type="ARBA" id="ARBA00022723"/>
    </source>
</evidence>
<dbReference type="FunFam" id="2.60.120.10:FF:000079">
    <property type="entry name" value="1,2-dihydroxy-3-keto-5-methylthiopentene dioxygenase"/>
    <property type="match status" value="1"/>
</dbReference>
<keyword evidence="7 11" id="KW-0560">Oxidoreductase</keyword>
<dbReference type="Proteomes" id="UP001149813">
    <property type="component" value="Unassembled WGS sequence"/>
</dbReference>
<keyword evidence="3 11" id="KW-0533">Nickel</keyword>
<feature type="binding site" evidence="11">
    <location>
        <position position="91"/>
    </location>
    <ligand>
        <name>Ni(2+)</name>
        <dbReference type="ChEBI" id="CHEBI:49786"/>
        <note>for nickel-dependent acireductone dioxygenase activity</note>
    </ligand>
</feature>
<accession>A0A9W8CNZ6</accession>
<evidence type="ECO:0000256" key="1">
    <source>
        <dbReference type="ARBA" id="ARBA00000428"/>
    </source>
</evidence>
<sequence>MRAYFYDNTSSDQREAHDSGVPVSVEDLSALGVLYRRLEGTPSECLSQIDSLCLERSYKNRDEIAISPELLPNYEEKIKMFFSEHIHEDEEIRFIVDGSGFFDVRDREDRWVRISVEKNDLLIVPAGIYHRFTLDTGNYIKAMRLFKEDPKWTPINRPDADNNPFRQEHLKAIGAAE</sequence>
<evidence type="ECO:0000256" key="9">
    <source>
        <dbReference type="ARBA" id="ARBA00023167"/>
    </source>
</evidence>
<comment type="catalytic activity">
    <reaction evidence="11">
        <text>1,2-dihydroxy-5-(methylsulfanyl)pent-1-en-3-one + O2 = 3-(methylsulfanyl)propanoate + CO + formate + 2 H(+)</text>
        <dbReference type="Rhea" id="RHEA:14161"/>
        <dbReference type="ChEBI" id="CHEBI:15378"/>
        <dbReference type="ChEBI" id="CHEBI:15379"/>
        <dbReference type="ChEBI" id="CHEBI:15740"/>
        <dbReference type="ChEBI" id="CHEBI:17245"/>
        <dbReference type="ChEBI" id="CHEBI:49016"/>
        <dbReference type="ChEBI" id="CHEBI:49252"/>
        <dbReference type="EC" id="1.13.11.53"/>
    </reaction>
</comment>
<dbReference type="EC" id="1.13.11.53" evidence="11"/>
<keyword evidence="10 11" id="KW-0539">Nucleus</keyword>
<comment type="pathway">
    <text evidence="11">Amino-acid biosynthesis; L-methionine biosynthesis via salvage pathway; L-methionine from S-methyl-5-thio-alpha-D-ribose 1-phosphate: step 5/6.</text>
</comment>
<dbReference type="GO" id="GO:0010309">
    <property type="term" value="F:acireductone dioxygenase [iron(II)-requiring] activity"/>
    <property type="evidence" value="ECO:0007669"/>
    <property type="project" value="UniProtKB-UniRule"/>
</dbReference>
<feature type="binding site" evidence="11">
    <location>
        <position position="85"/>
    </location>
    <ligand>
        <name>Fe(2+)</name>
        <dbReference type="ChEBI" id="CHEBI:29033"/>
        <note>for iron-dependent acireductone dioxygenase activity</note>
    </ligand>
</feature>
<evidence type="ECO:0000256" key="2">
    <source>
        <dbReference type="ARBA" id="ARBA00022490"/>
    </source>
</evidence>
<evidence type="ECO:0000313" key="13">
    <source>
        <dbReference type="EMBL" id="KAJ1720775.1"/>
    </source>
</evidence>
<feature type="binding site" evidence="11">
    <location>
        <position position="85"/>
    </location>
    <ligand>
        <name>Ni(2+)</name>
        <dbReference type="ChEBI" id="CHEBI:49786"/>
        <note>for nickel-dependent acireductone dioxygenase activity</note>
    </ligand>
</feature>
<dbReference type="EMBL" id="JANBOJ010000226">
    <property type="protein sequence ID" value="KAJ1720775.1"/>
    <property type="molecule type" value="Genomic_DNA"/>
</dbReference>
<comment type="subcellular location">
    <subcellularLocation>
        <location evidence="11">Cytoplasm</location>
    </subcellularLocation>
    <subcellularLocation>
        <location evidence="11">Nucleus</location>
    </subcellularLocation>
</comment>
<dbReference type="AlphaFoldDB" id="A0A9W8CNZ6"/>
<dbReference type="Gene3D" id="2.60.120.10">
    <property type="entry name" value="Jelly Rolls"/>
    <property type="match status" value="1"/>
</dbReference>
<evidence type="ECO:0000256" key="12">
    <source>
        <dbReference type="SAM" id="MobiDB-lite"/>
    </source>
</evidence>
<evidence type="ECO:0000256" key="8">
    <source>
        <dbReference type="ARBA" id="ARBA00023004"/>
    </source>
</evidence>
<dbReference type="InterPro" id="IPR011051">
    <property type="entry name" value="RmlC_Cupin_sf"/>
</dbReference>
<evidence type="ECO:0000256" key="7">
    <source>
        <dbReference type="ARBA" id="ARBA00023002"/>
    </source>
</evidence>
<dbReference type="HAMAP" id="MF_03154">
    <property type="entry name" value="Salvage_MtnD_euk"/>
    <property type="match status" value="1"/>
</dbReference>
<feature type="region of interest" description="Disordered" evidence="12">
    <location>
        <begin position="1"/>
        <end position="20"/>
    </location>
</feature>
<dbReference type="GO" id="GO:0005634">
    <property type="term" value="C:nucleus"/>
    <property type="evidence" value="ECO:0007669"/>
    <property type="project" value="UniProtKB-SubCell"/>
</dbReference>
<feature type="binding site" evidence="11">
    <location>
        <position position="130"/>
    </location>
    <ligand>
        <name>Fe(2+)</name>
        <dbReference type="ChEBI" id="CHEBI:29033"/>
        <note>for iron-dependent acireductone dioxygenase activity</note>
    </ligand>
</feature>